<sequence>MSAAAFGAFTAASVAGLAAKVAVDIRRWSLHQGGQCGNAASRAAAVWDAPRGGSVPRGNGALFDRRHAPVPQLLFLGQAGYIYSFENTRVLIDPWFFQAFTSWFPSPNNRFLLDTVIESDFDFLFISHLHEDHFDRTVLPKLDKSITIVLPAYRSGGLEEELRELGFSSFIKLGHGESAELAPRLTATVYLDVSHKEDSAIFLQALCGDGTPATFLHLNDCNTRLSELPTNVDVLSVQFSGAMWYPNCYAYSPEVEAEKTQQIRTMLYDLLVMKAEATQAKVLLPAAGPPVFLDPALESYNNGETTIFSRGRPLLTSLPRPCLMLSSTTSRPATASPFPTPASPLTAPATSGAWPSTARRARSRSHSPAASPSIRRPTSASTWTCCRPTLPACTRPTSTSSPFHRSARCGG</sequence>
<dbReference type="AlphaFoldDB" id="A0A0L0DEX4"/>
<reference evidence="2 3" key="1">
    <citation type="submission" date="2010-05" db="EMBL/GenBank/DDBJ databases">
        <title>The Genome Sequence of Thecamonas trahens ATCC 50062.</title>
        <authorList>
            <consortium name="The Broad Institute Genome Sequencing Platform"/>
            <person name="Russ C."/>
            <person name="Cuomo C."/>
            <person name="Shea T."/>
            <person name="Young S.K."/>
            <person name="Zeng Q."/>
            <person name="Koehrsen M."/>
            <person name="Haas B."/>
            <person name="Borodovsky M."/>
            <person name="Guigo R."/>
            <person name="Alvarado L."/>
            <person name="Berlin A."/>
            <person name="Bochicchio J."/>
            <person name="Borenstein D."/>
            <person name="Chapman S."/>
            <person name="Chen Z."/>
            <person name="Freedman E."/>
            <person name="Gellesch M."/>
            <person name="Goldberg J."/>
            <person name="Griggs A."/>
            <person name="Gujja S."/>
            <person name="Heilman E."/>
            <person name="Heiman D."/>
            <person name="Hepburn T."/>
            <person name="Howarth C."/>
            <person name="Jen D."/>
            <person name="Larson L."/>
            <person name="Mehta T."/>
            <person name="Park D."/>
            <person name="Pearson M."/>
            <person name="Roberts A."/>
            <person name="Saif S."/>
            <person name="Shenoy N."/>
            <person name="Sisk P."/>
            <person name="Stolte C."/>
            <person name="Sykes S."/>
            <person name="Thomson T."/>
            <person name="Walk T."/>
            <person name="White J."/>
            <person name="Yandava C."/>
            <person name="Burger G."/>
            <person name="Gray M.W."/>
            <person name="Holland P.W.H."/>
            <person name="King N."/>
            <person name="Lang F.B.F."/>
            <person name="Roger A.J."/>
            <person name="Ruiz-Trillo I."/>
            <person name="Lander E."/>
            <person name="Nusbaum C."/>
        </authorList>
    </citation>
    <scope>NUCLEOTIDE SEQUENCE [LARGE SCALE GENOMIC DNA]</scope>
    <source>
        <strain evidence="2 3">ATCC 50062</strain>
    </source>
</reference>
<dbReference type="InterPro" id="IPR036866">
    <property type="entry name" value="RibonucZ/Hydroxyglut_hydro"/>
</dbReference>
<keyword evidence="3" id="KW-1185">Reference proteome</keyword>
<dbReference type="SUPFAM" id="SSF56281">
    <property type="entry name" value="Metallo-hydrolase/oxidoreductase"/>
    <property type="match status" value="1"/>
</dbReference>
<organism evidence="2 3">
    <name type="scientific">Thecamonas trahens ATCC 50062</name>
    <dbReference type="NCBI Taxonomy" id="461836"/>
    <lineage>
        <taxon>Eukaryota</taxon>
        <taxon>Apusozoa</taxon>
        <taxon>Apusomonadida</taxon>
        <taxon>Apusomonadidae</taxon>
        <taxon>Thecamonas</taxon>
    </lineage>
</organism>
<accession>A0A0L0DEX4</accession>
<feature type="compositionally biased region" description="Low complexity" evidence="1">
    <location>
        <begin position="366"/>
        <end position="382"/>
    </location>
</feature>
<proteinExistence type="predicted"/>
<protein>
    <submittedName>
        <fullName evidence="2">Uncharacterized protein</fullName>
    </submittedName>
</protein>
<dbReference type="Proteomes" id="UP000054408">
    <property type="component" value="Unassembled WGS sequence"/>
</dbReference>
<evidence type="ECO:0000313" key="2">
    <source>
        <dbReference type="EMBL" id="KNC50691.1"/>
    </source>
</evidence>
<dbReference type="OrthoDB" id="332863at2759"/>
<dbReference type="EMBL" id="GL349435">
    <property type="protein sequence ID" value="KNC50691.1"/>
    <property type="molecule type" value="Genomic_DNA"/>
</dbReference>
<dbReference type="GeneID" id="25560629"/>
<dbReference type="Gene3D" id="3.60.15.10">
    <property type="entry name" value="Ribonuclease Z/Hydroxyacylglutathione hydrolase-like"/>
    <property type="match status" value="1"/>
</dbReference>
<evidence type="ECO:0000313" key="3">
    <source>
        <dbReference type="Proteomes" id="UP000054408"/>
    </source>
</evidence>
<dbReference type="RefSeq" id="XP_013762568.1">
    <property type="nucleotide sequence ID" value="XM_013907114.1"/>
</dbReference>
<name>A0A0L0DEX4_THETB</name>
<feature type="region of interest" description="Disordered" evidence="1">
    <location>
        <begin position="326"/>
        <end position="382"/>
    </location>
</feature>
<feature type="compositionally biased region" description="Low complexity" evidence="1">
    <location>
        <begin position="326"/>
        <end position="358"/>
    </location>
</feature>
<evidence type="ECO:0000256" key="1">
    <source>
        <dbReference type="SAM" id="MobiDB-lite"/>
    </source>
</evidence>
<gene>
    <name evidence="2" type="ORF">AMSG_00849</name>
</gene>